<feature type="region of interest" description="Disordered" evidence="1">
    <location>
        <begin position="2521"/>
        <end position="2644"/>
    </location>
</feature>
<feature type="compositionally biased region" description="Polar residues" evidence="1">
    <location>
        <begin position="930"/>
        <end position="940"/>
    </location>
</feature>
<feature type="compositionally biased region" description="Basic and acidic residues" evidence="1">
    <location>
        <begin position="1225"/>
        <end position="1241"/>
    </location>
</feature>
<feature type="compositionally biased region" description="Low complexity" evidence="1">
    <location>
        <begin position="570"/>
        <end position="583"/>
    </location>
</feature>
<feature type="compositionally biased region" description="Low complexity" evidence="1">
    <location>
        <begin position="1488"/>
        <end position="1501"/>
    </location>
</feature>
<feature type="compositionally biased region" description="Basic and acidic residues" evidence="1">
    <location>
        <begin position="1392"/>
        <end position="1419"/>
    </location>
</feature>
<proteinExistence type="predicted"/>
<dbReference type="GO" id="GO:0046872">
    <property type="term" value="F:metal ion binding"/>
    <property type="evidence" value="ECO:0007669"/>
    <property type="project" value="InterPro"/>
</dbReference>
<feature type="domain" description="C3H1-type" evidence="2">
    <location>
        <begin position="2418"/>
        <end position="2445"/>
    </location>
</feature>
<feature type="region of interest" description="Disordered" evidence="1">
    <location>
        <begin position="1392"/>
        <end position="1439"/>
    </location>
</feature>
<gene>
    <name evidence="3" type="ORF">CGI_10018946</name>
</gene>
<feature type="compositionally biased region" description="Polar residues" evidence="1">
    <location>
        <begin position="378"/>
        <end position="401"/>
    </location>
</feature>
<feature type="compositionally biased region" description="Low complexity" evidence="1">
    <location>
        <begin position="2558"/>
        <end position="2569"/>
    </location>
</feature>
<evidence type="ECO:0000256" key="1">
    <source>
        <dbReference type="SAM" id="MobiDB-lite"/>
    </source>
</evidence>
<feature type="compositionally biased region" description="Polar residues" evidence="1">
    <location>
        <begin position="1211"/>
        <end position="1220"/>
    </location>
</feature>
<feature type="compositionally biased region" description="Basic and acidic residues" evidence="1">
    <location>
        <begin position="687"/>
        <end position="704"/>
    </location>
</feature>
<feature type="compositionally biased region" description="Basic and acidic residues" evidence="1">
    <location>
        <begin position="2529"/>
        <end position="2553"/>
    </location>
</feature>
<feature type="compositionally biased region" description="Polar residues" evidence="1">
    <location>
        <begin position="452"/>
        <end position="461"/>
    </location>
</feature>
<feature type="region of interest" description="Disordered" evidence="1">
    <location>
        <begin position="148"/>
        <end position="219"/>
    </location>
</feature>
<protein>
    <recommendedName>
        <fullName evidence="2">C3H1-type domain-containing protein</fullName>
    </recommendedName>
</protein>
<feature type="region of interest" description="Disordered" evidence="1">
    <location>
        <begin position="1726"/>
        <end position="1746"/>
    </location>
</feature>
<feature type="compositionally biased region" description="Basic and acidic residues" evidence="1">
    <location>
        <begin position="1316"/>
        <end position="1334"/>
    </location>
</feature>
<feature type="compositionally biased region" description="Basic and acidic residues" evidence="1">
    <location>
        <begin position="745"/>
        <end position="765"/>
    </location>
</feature>
<dbReference type="KEGG" id="crg:105329656"/>
<feature type="compositionally biased region" description="Basic and acidic residues" evidence="1">
    <location>
        <begin position="2131"/>
        <end position="2144"/>
    </location>
</feature>
<feature type="region of interest" description="Disordered" evidence="1">
    <location>
        <begin position="1298"/>
        <end position="1379"/>
    </location>
</feature>
<feature type="compositionally biased region" description="Low complexity" evidence="1">
    <location>
        <begin position="1420"/>
        <end position="1438"/>
    </location>
</feature>
<feature type="compositionally biased region" description="Polar residues" evidence="1">
    <location>
        <begin position="611"/>
        <end position="625"/>
    </location>
</feature>
<feature type="compositionally biased region" description="Basic and acidic residues" evidence="1">
    <location>
        <begin position="2572"/>
        <end position="2583"/>
    </location>
</feature>
<feature type="compositionally biased region" description="Polar residues" evidence="1">
    <location>
        <begin position="1639"/>
        <end position="1649"/>
    </location>
</feature>
<dbReference type="InParanoid" id="K1QIH5"/>
<feature type="compositionally biased region" description="Polar residues" evidence="1">
    <location>
        <begin position="2118"/>
        <end position="2130"/>
    </location>
</feature>
<feature type="compositionally biased region" description="Basic and acidic residues" evidence="1">
    <location>
        <begin position="2359"/>
        <end position="2390"/>
    </location>
</feature>
<reference evidence="3" key="1">
    <citation type="journal article" date="2012" name="Nature">
        <title>The oyster genome reveals stress adaptation and complexity of shell formation.</title>
        <authorList>
            <person name="Zhang G."/>
            <person name="Fang X."/>
            <person name="Guo X."/>
            <person name="Li L."/>
            <person name="Luo R."/>
            <person name="Xu F."/>
            <person name="Yang P."/>
            <person name="Zhang L."/>
            <person name="Wang X."/>
            <person name="Qi H."/>
            <person name="Xiong Z."/>
            <person name="Que H."/>
            <person name="Xie Y."/>
            <person name="Holland P.W."/>
            <person name="Paps J."/>
            <person name="Zhu Y."/>
            <person name="Wu F."/>
            <person name="Chen Y."/>
            <person name="Wang J."/>
            <person name="Peng C."/>
            <person name="Meng J."/>
            <person name="Yang L."/>
            <person name="Liu J."/>
            <person name="Wen B."/>
            <person name="Zhang N."/>
            <person name="Huang Z."/>
            <person name="Zhu Q."/>
            <person name="Feng Y."/>
            <person name="Mount A."/>
            <person name="Hedgecock D."/>
            <person name="Xu Z."/>
            <person name="Liu Y."/>
            <person name="Domazet-Loso T."/>
            <person name="Du Y."/>
            <person name="Sun X."/>
            <person name="Zhang S."/>
            <person name="Liu B."/>
            <person name="Cheng P."/>
            <person name="Jiang X."/>
            <person name="Li J."/>
            <person name="Fan D."/>
            <person name="Wang W."/>
            <person name="Fu W."/>
            <person name="Wang T."/>
            <person name="Wang B."/>
            <person name="Zhang J."/>
            <person name="Peng Z."/>
            <person name="Li Y."/>
            <person name="Li N."/>
            <person name="Wang J."/>
            <person name="Chen M."/>
            <person name="He Y."/>
            <person name="Tan F."/>
            <person name="Song X."/>
            <person name="Zheng Q."/>
            <person name="Huang R."/>
            <person name="Yang H."/>
            <person name="Du X."/>
            <person name="Chen L."/>
            <person name="Yang M."/>
            <person name="Gaffney P.M."/>
            <person name="Wang S."/>
            <person name="Luo L."/>
            <person name="She Z."/>
            <person name="Ming Y."/>
            <person name="Huang W."/>
            <person name="Zhang S."/>
            <person name="Huang B."/>
            <person name="Zhang Y."/>
            <person name="Qu T."/>
            <person name="Ni P."/>
            <person name="Miao G."/>
            <person name="Wang J."/>
            <person name="Wang Q."/>
            <person name="Steinberg C.E."/>
            <person name="Wang H."/>
            <person name="Li N."/>
            <person name="Qian L."/>
            <person name="Zhang G."/>
            <person name="Li Y."/>
            <person name="Yang H."/>
            <person name="Liu X."/>
            <person name="Wang J."/>
            <person name="Yin Y."/>
            <person name="Wang J."/>
        </authorList>
    </citation>
    <scope>NUCLEOTIDE SEQUENCE [LARGE SCALE GENOMIC DNA]</scope>
    <source>
        <strain evidence="3">05x7-T-G4-1.051#20</strain>
    </source>
</reference>
<feature type="region of interest" description="Disordered" evidence="1">
    <location>
        <begin position="687"/>
        <end position="711"/>
    </location>
</feature>
<feature type="compositionally biased region" description="Low complexity" evidence="1">
    <location>
        <begin position="1117"/>
        <end position="1131"/>
    </location>
</feature>
<organism evidence="3">
    <name type="scientific">Magallana gigas</name>
    <name type="common">Pacific oyster</name>
    <name type="synonym">Crassostrea gigas</name>
    <dbReference type="NCBI Taxonomy" id="29159"/>
    <lineage>
        <taxon>Eukaryota</taxon>
        <taxon>Metazoa</taxon>
        <taxon>Spiralia</taxon>
        <taxon>Lophotrochozoa</taxon>
        <taxon>Mollusca</taxon>
        <taxon>Bivalvia</taxon>
        <taxon>Autobranchia</taxon>
        <taxon>Pteriomorphia</taxon>
        <taxon>Ostreida</taxon>
        <taxon>Ostreoidea</taxon>
        <taxon>Ostreidae</taxon>
        <taxon>Magallana</taxon>
    </lineage>
</organism>
<dbReference type="EMBL" id="JH816447">
    <property type="protein sequence ID" value="EKC28690.1"/>
    <property type="molecule type" value="Genomic_DNA"/>
</dbReference>
<dbReference type="OrthoDB" id="10690401at2759"/>
<feature type="compositionally biased region" description="Polar residues" evidence="1">
    <location>
        <begin position="726"/>
        <end position="742"/>
    </location>
</feature>
<feature type="region of interest" description="Disordered" evidence="1">
    <location>
        <begin position="1834"/>
        <end position="1968"/>
    </location>
</feature>
<dbReference type="InterPro" id="IPR000571">
    <property type="entry name" value="Znf_CCCH"/>
</dbReference>
<evidence type="ECO:0000313" key="3">
    <source>
        <dbReference type="EMBL" id="EKC28690.1"/>
    </source>
</evidence>
<sequence>MDDFEKHNQIPTYEDGQNPADIIGDTLVNLLNLAQMLQNMSPQKNVTEKSSQLEPNSLSNNNYSGTQQIGNGQSSYIPQEQHVSRDAFSVARTAEKMPQTHASSNRTMQDGPVINNTYNAGSGACQICRKQDVHQQGVCVHVCNQADDSGHQSRRRDHHQRQKAQPGTKDSTVHHSANHQRRRPSDSKGPQSDTCERTLTKASDMPGVKQYKNSSQCRDTKYGAKPFKALTSRDKLESAVRHSKVTDSRAHRSKASATQSSSRSSSSSSRSQHVNIDKKLNDRSDKSEHPSTSTQNTFVKGDRQTTDIGTSQLQTGTTDRKHSQHKHPSKTINKKEQSNSSLKEKQSNSQSFTKPQHTKSKVGLSKSSATKNKESSESKNPLASSSANLAEETMSLSGASNRNKESKRSTRYPPGIEKTLQTIADKLTMKEGKDASSSKEKQLKSKMKETTRTNVSLTELISESKLDSVSKTPQKEKKSSKSHTLQKHSQKKDMQNVPREAKISKDIRKGTADDKKLKRVQKTGSNSKDVLSEPLKPFTFGNSSVSERRFSLEDIVSQNEQQEKMNGKMNDNQSCNQSNDQVQTSPVMKPGLDEDLPILVRSRRRSEKQQHPSLTQGNIQISPQEKSPKKGHANNDLTATENSNQDCRADSISSENNSADKPVFENTCNTNRTMEDETFVDRVHDAKDTDIKEKNEGHLKKENSTDGSPTTVKCKFLNFLPLPQNVKENNTPEPIPTYSNVLETVESRDTLSCDKDSEMKSKDSIKPASKQSDNPREDVEKHESANKTGEISAKDSDEIITEALRNLKSESEWELNDIEPWGSSPKISNNDGSDKVNNTEDSSRNLWDDLQFGEKAVSLAKEQVKSPSTEAPQTKKKSSEASAQKMDKGHINSIGARKTWQELLKPMQEPLHLEIPLILTTIKTEPVSPPNSSTDLNQCPQDVKEPNPQQSELAIQEVLQTQIKQEQIDNKINDVPVEKSVASPFQQKQLDITPYIKQEPLNDQVMRNDSKNTDAIKPSALEKKLTNKEGVDTVEVSNQYSTIETGNDTHATEVEKSKTVGNIRKLPEIHKNVYQQAGSELTCDKAMNKETIRSKPAISPIRYISKTQEHESTVLQTTVESNTSKNSTSNTGAEGIPVDNHAQKKNNTDQQIESNSSMDFQCEVIKPMIKKPASNKRTVILTDSFLSKFPQKPSGPQPLKKVQIDSAKKPMNNNGTSENVPTHIDSNEKSENDKKFPEVKSDVRKLPPKSLIKPLTRASKEVSSVVKVVKEKMRTNFRQTREQSVARQIVKKSIGVRATPARSIKSTSKLTVSRKSNKENTADDKKTSSRKDSNQTEQYLKRGMQQDPNSRKYESDTHVGSKYIQRGNERSTDPQYEYQREINSMKYFNKYRENSPDYGYERNNRSYDQNRSRDSRNPSRDYSFYNDSWMSPTQSSSSWDRDSWNFYGHSYWKGYSYQSRSPSPSYRRGSPRNRSLTPPNRYARRSRSPLSRSRSPPFISSYQRSRSPTYRSQHQRSESPGYRPLYKRSESPCNRSWSSNTRSSPYRRRSPYRRTNSPVHKSRSPSNKSSSPYCRSRSSSQQSGSPYLRQKSPKCRSQSPKDMPDQTKPTDFIDQSAKTTWWKNYTAKTVEENFREITKSGSKKPQTLSHDMKSKGKSELTSLKKSQDTNSVTGKEKYNKENTNVETGANSPVICVSNLIQIPTTSFNENKESINTLAKADFQVNEAVGKSRKKENKKYEEAKSSERQNVMIEENKQKDRNKDRCVNKTNLKTMINAEGNKENNGKGTNEKLLNTSIAGVQIEKSSSEPTVKKEMIVTNCLKEEKIQIVAAKETRANRARSSSVNLSQNESGKQDKKNLTTSQYAEEEKAMLSSKKQPKMDGNIDINIKESGKSDEKCEKTRGNRYRSSSANLSQNESGKQDKKHLTTFQCAEKEKAISSSKKQEEMDENDIKDSGKSYQKCEKHQEIPVQKTEDNATPKPLEECHHPAIISKYVDINLKNMTHIYTSDGEQVCNSFNMSKFTNIGCPGTCGHLHLSLPLYDPLTKTNMSVPQTDKIEVLRDKKGYAFFFNLAQKMICNNFNSEDGCKNNNCMMTHTSFYDTFNSYFERKLKYKTASVKNKQHSINMDETNSSKEPKEQTDEEIKSKVTMLVNKSDKIPVDVCSNSLTNLEKGSGDTDQTNVTGTKEFPIIISPMKPETSKDENSNSGNTEEQKSSKHKTQKKDSKSEGGDSTCKPKTTLHTSVETQNDLAKVVEIKPLQRTLCRFFNTARGCRRMNCPFRHIPPLVRKRSMKSLPQGQQMTSPRTREITMPDDKSEKEHLNVGTNSLRLKEEGSVDTGQTKETGTKEFQMKVFPMKPETSKDENSKNSGNKEDKKSKYKTQEKDSKSEGNESTCKPKTTLPTSVETDNDLVPVVNIKPHRKPCRFFDTPRGCTRWNCPFAHIQPLDRKRSMKSFPQRQLMTKASPKTLKRKLEERKKNTATAEQLAAIIEENCNIKTPEKSDLGKRKKVQKFGNINISDKTSAFGSKKQSEIQKKDDKSESNSTAETKDENKSALVESNETTSKSSENIDSADRDSTSEHKSINSAPVLPTSCTKDTEKSNISSSKVIENPDLPAKKRKLQSSSVYTRPKRSRGYRTPTWRNDRPTRHYDESDFYHNRYNSNQLYWRSDYTENLGLSHLYPGFDDPWDHPYPYYERHYLYDYSEDVQF</sequence>
<feature type="compositionally biased region" description="Polar residues" evidence="1">
    <location>
        <begin position="1906"/>
        <end position="1918"/>
    </location>
</feature>
<feature type="domain" description="C3H1-type" evidence="2">
    <location>
        <begin position="2258"/>
        <end position="2285"/>
    </location>
</feature>
<feature type="compositionally biased region" description="Basic and acidic residues" evidence="1">
    <location>
        <begin position="491"/>
        <end position="516"/>
    </location>
</feature>
<feature type="compositionally biased region" description="Low complexity" evidence="1">
    <location>
        <begin position="1564"/>
        <end position="1586"/>
    </location>
</feature>
<feature type="region of interest" description="Disordered" evidence="1">
    <location>
        <begin position="42"/>
        <end position="73"/>
    </location>
</feature>
<feature type="compositionally biased region" description="Basic and acidic residues" evidence="1">
    <location>
        <begin position="462"/>
        <end position="479"/>
    </location>
</feature>
<dbReference type="PROSITE" id="PS50103">
    <property type="entry name" value="ZF_C3H1"/>
    <property type="match status" value="2"/>
</dbReference>
<feature type="compositionally biased region" description="Basic and acidic residues" evidence="1">
    <location>
        <begin position="2305"/>
        <end position="2321"/>
    </location>
</feature>
<feature type="region of interest" description="Disordered" evidence="1">
    <location>
        <begin position="1109"/>
        <end position="1156"/>
    </location>
</feature>
<feature type="region of interest" description="Disordered" evidence="1">
    <location>
        <begin position="2166"/>
        <end position="2240"/>
    </location>
</feature>
<feature type="region of interest" description="Disordered" evidence="1">
    <location>
        <begin position="2292"/>
        <end position="2407"/>
    </location>
</feature>
<feature type="compositionally biased region" description="Low complexity" evidence="1">
    <location>
        <begin position="260"/>
        <end position="271"/>
    </location>
</feature>
<feature type="compositionally biased region" description="Basic and acidic residues" evidence="1">
    <location>
        <begin position="1349"/>
        <end position="1359"/>
    </location>
</feature>
<feature type="compositionally biased region" description="Polar residues" evidence="1">
    <location>
        <begin position="635"/>
        <end position="659"/>
    </location>
</feature>
<dbReference type="HOGENOM" id="CLU_227282_0_0_1"/>
<feature type="compositionally biased region" description="Polar residues" evidence="1">
    <location>
        <begin position="1502"/>
        <end position="1512"/>
    </location>
</feature>
<accession>K1QIH5</accession>
<feature type="compositionally biased region" description="Basic and acidic residues" evidence="1">
    <location>
        <begin position="275"/>
        <end position="289"/>
    </location>
</feature>
<feature type="compositionally biased region" description="Polar residues" evidence="1">
    <location>
        <begin position="306"/>
        <end position="317"/>
    </location>
</feature>
<feature type="compositionally biased region" description="Basic and acidic residues" evidence="1">
    <location>
        <begin position="1887"/>
        <end position="1902"/>
    </location>
</feature>
<feature type="compositionally biased region" description="Low complexity" evidence="1">
    <location>
        <begin position="1457"/>
        <end position="1475"/>
    </location>
</feature>
<feature type="compositionally biased region" description="Polar residues" evidence="1">
    <location>
        <begin position="2294"/>
        <end position="2304"/>
    </location>
</feature>
<feature type="region of interest" description="Disordered" evidence="1">
    <location>
        <begin position="1636"/>
        <end position="1674"/>
    </location>
</feature>
<feature type="region of interest" description="Disordered" evidence="1">
    <location>
        <begin position="1189"/>
        <end position="1241"/>
    </location>
</feature>
<feature type="region of interest" description="Disordered" evidence="1">
    <location>
        <begin position="1"/>
        <end position="20"/>
    </location>
</feature>
<feature type="compositionally biased region" description="Polar residues" evidence="1">
    <location>
        <begin position="2391"/>
        <end position="2406"/>
    </location>
</feature>
<feature type="compositionally biased region" description="Polar residues" evidence="1">
    <location>
        <begin position="2166"/>
        <end position="2184"/>
    </location>
</feature>
<feature type="region of interest" description="Disordered" evidence="1">
    <location>
        <begin position="233"/>
        <end position="669"/>
    </location>
</feature>
<feature type="region of interest" description="Disordered" evidence="1">
    <location>
        <begin position="2118"/>
        <end position="2144"/>
    </location>
</feature>
<feature type="region of interest" description="Disordered" evidence="1">
    <location>
        <begin position="725"/>
        <end position="893"/>
    </location>
</feature>
<feature type="compositionally biased region" description="Basic and acidic residues" evidence="1">
    <location>
        <begin position="773"/>
        <end position="785"/>
    </location>
</feature>
<feature type="compositionally biased region" description="Basic and acidic residues" evidence="1">
    <location>
        <begin position="233"/>
        <end position="250"/>
    </location>
</feature>
<feature type="compositionally biased region" description="Basic and acidic residues" evidence="1">
    <location>
        <begin position="832"/>
        <end position="847"/>
    </location>
</feature>
<feature type="region of interest" description="Disordered" evidence="1">
    <location>
        <begin position="1457"/>
        <end position="1614"/>
    </location>
</feature>
<feature type="compositionally biased region" description="Basic and acidic residues" evidence="1">
    <location>
        <begin position="1932"/>
        <end position="1968"/>
    </location>
</feature>
<feature type="compositionally biased region" description="Basic residues" evidence="1">
    <location>
        <begin position="480"/>
        <end position="490"/>
    </location>
</feature>
<feature type="compositionally biased region" description="Basic and acidic residues" evidence="1">
    <location>
        <begin position="333"/>
        <end position="346"/>
    </location>
</feature>
<feature type="compositionally biased region" description="Polar residues" evidence="1">
    <location>
        <begin position="1839"/>
        <end position="1851"/>
    </location>
</feature>
<feature type="compositionally biased region" description="Basic and acidic residues" evidence="1">
    <location>
        <begin position="427"/>
        <end position="451"/>
    </location>
</feature>
<feature type="region of interest" description="Disordered" evidence="1">
    <location>
        <begin position="924"/>
        <end position="949"/>
    </location>
</feature>
<evidence type="ECO:0000259" key="2">
    <source>
        <dbReference type="PROSITE" id="PS50103"/>
    </source>
</evidence>
<feature type="compositionally biased region" description="Basic residues" evidence="1">
    <location>
        <begin position="152"/>
        <end position="162"/>
    </location>
</feature>
<name>K1QIH5_MAGGI</name>
<feature type="compositionally biased region" description="Basic and acidic residues" evidence="1">
    <location>
        <begin position="1737"/>
        <end position="1746"/>
    </location>
</feature>
<feature type="compositionally biased region" description="Polar residues" evidence="1">
    <location>
        <begin position="1304"/>
        <end position="1314"/>
    </location>
</feature>
<feature type="compositionally biased region" description="Polar residues" evidence="1">
    <location>
        <begin position="1659"/>
        <end position="1673"/>
    </location>
</feature>